<proteinExistence type="predicted"/>
<reference evidence="1 2" key="1">
    <citation type="submission" date="2020-07" db="EMBL/GenBank/DDBJ databases">
        <title>Sequencing the genomes of 1000 actinobacteria strains.</title>
        <authorList>
            <person name="Klenk H.-P."/>
        </authorList>
    </citation>
    <scope>NUCLEOTIDE SEQUENCE [LARGE SCALE GENOMIC DNA]</scope>
    <source>
        <strain evidence="1 2">DSM 42178</strain>
    </source>
</reference>
<organism evidence="1 2">
    <name type="scientific">Allostreptomyces psammosilenae</name>
    <dbReference type="NCBI Taxonomy" id="1892865"/>
    <lineage>
        <taxon>Bacteria</taxon>
        <taxon>Bacillati</taxon>
        <taxon>Actinomycetota</taxon>
        <taxon>Actinomycetes</taxon>
        <taxon>Kitasatosporales</taxon>
        <taxon>Streptomycetaceae</taxon>
        <taxon>Allostreptomyces</taxon>
    </lineage>
</organism>
<keyword evidence="2" id="KW-1185">Reference proteome</keyword>
<dbReference type="AlphaFoldDB" id="A0A852ZT21"/>
<evidence type="ECO:0000313" key="2">
    <source>
        <dbReference type="Proteomes" id="UP000567795"/>
    </source>
</evidence>
<comment type="caution">
    <text evidence="1">The sequence shown here is derived from an EMBL/GenBank/DDBJ whole genome shotgun (WGS) entry which is preliminary data.</text>
</comment>
<evidence type="ECO:0000313" key="1">
    <source>
        <dbReference type="EMBL" id="NYI05553.1"/>
    </source>
</evidence>
<sequence length="300" mass="33425">MARLKKPDLPSGPLRDLNAALHDLHQRAGLPSVRELERSVGAQVASRSRIHDAFTNSRLPAWGLLQVLVRALAQAVPGGDVTREEKRFHTLWFAASDAPRHDEPDDQGTDLQPGRSAGAILAMRVEWARRAWVGVEPRRYLRQYVTDAVEDTGYRGALVYRHDGSAGTTVALVPSREHPSLTAATFLATLDFEHRGRAEELRFMAHLALASGGSPRGLPELEQVITDLEFFCSSPILESYWPKAEVSMYLREHPVSAIVHGIDVRGTADFWGGWSRRQVVLPSRPGAEEFWCREHADTPF</sequence>
<gene>
    <name evidence="1" type="ORF">FHU37_002496</name>
</gene>
<name>A0A852ZT21_9ACTN</name>
<dbReference type="Proteomes" id="UP000567795">
    <property type="component" value="Unassembled WGS sequence"/>
</dbReference>
<dbReference type="EMBL" id="JACBZD010000001">
    <property type="protein sequence ID" value="NYI05553.1"/>
    <property type="molecule type" value="Genomic_DNA"/>
</dbReference>
<protein>
    <submittedName>
        <fullName evidence="1">Uncharacterized protein</fullName>
    </submittedName>
</protein>
<accession>A0A852ZT21</accession>